<dbReference type="GeneID" id="20206169"/>
<keyword evidence="14" id="KW-1185">Reference proteome</keyword>
<dbReference type="GO" id="GO:0031514">
    <property type="term" value="C:motile cilium"/>
    <property type="evidence" value="ECO:0007669"/>
    <property type="project" value="UniProtKB-SubCell"/>
</dbReference>
<dbReference type="SUPFAM" id="SSF50978">
    <property type="entry name" value="WD40 repeat-like"/>
    <property type="match status" value="2"/>
</dbReference>
<dbReference type="RefSeq" id="XP_009023763.1">
    <property type="nucleotide sequence ID" value="XM_009025515.1"/>
</dbReference>
<dbReference type="InterPro" id="IPR001680">
    <property type="entry name" value="WD40_rpt"/>
</dbReference>
<comment type="function">
    <text evidence="9">Microtubule inner protein (MIP) part of the dynein-decorated doublet microtubules (DMTs) in cilia axoneme. Important for proper ciliary and flagellar beating. May act in cooperation with CFAP45 and axonemal dynein subunit DNAH11. May play a role in cell growth and/or survival.</text>
</comment>
<dbReference type="CTD" id="20206169"/>
<dbReference type="STRING" id="6412.T1FBH0"/>
<evidence type="ECO:0000256" key="8">
    <source>
        <dbReference type="ARBA" id="ARBA00029552"/>
    </source>
</evidence>
<evidence type="ECO:0000256" key="11">
    <source>
        <dbReference type="PROSITE-ProRule" id="PRU00221"/>
    </source>
</evidence>
<keyword evidence="6" id="KW-0966">Cell projection</keyword>
<gene>
    <name evidence="13" type="primary">20206169</name>
    <name evidence="12" type="ORF">HELRODRAFT_177298</name>
</gene>
<evidence type="ECO:0000256" key="9">
    <source>
        <dbReference type="ARBA" id="ARBA00046056"/>
    </source>
</evidence>
<evidence type="ECO:0000256" key="4">
    <source>
        <dbReference type="ARBA" id="ARBA00022574"/>
    </source>
</evidence>
<evidence type="ECO:0000256" key="1">
    <source>
        <dbReference type="ARBA" id="ARBA00004230"/>
    </source>
</evidence>
<dbReference type="InterPro" id="IPR050630">
    <property type="entry name" value="WD_repeat_EMAP"/>
</dbReference>
<keyword evidence="4 11" id="KW-0853">WD repeat</keyword>
<dbReference type="PROSITE" id="PS50294">
    <property type="entry name" value="WD_REPEATS_REGION"/>
    <property type="match status" value="1"/>
</dbReference>
<dbReference type="EnsemblMetazoa" id="HelroT177298">
    <property type="protein sequence ID" value="HelroP177298"/>
    <property type="gene ID" value="HelroG177298"/>
</dbReference>
<evidence type="ECO:0000313" key="12">
    <source>
        <dbReference type="EMBL" id="ESN98064.1"/>
    </source>
</evidence>
<dbReference type="EMBL" id="KB097222">
    <property type="protein sequence ID" value="ESN98064.1"/>
    <property type="molecule type" value="Genomic_DNA"/>
</dbReference>
<evidence type="ECO:0000313" key="13">
    <source>
        <dbReference type="EnsemblMetazoa" id="HelroP177298"/>
    </source>
</evidence>
<reference evidence="14" key="1">
    <citation type="submission" date="2012-12" db="EMBL/GenBank/DDBJ databases">
        <authorList>
            <person name="Hellsten U."/>
            <person name="Grimwood J."/>
            <person name="Chapman J.A."/>
            <person name="Shapiro H."/>
            <person name="Aerts A."/>
            <person name="Otillar R.P."/>
            <person name="Terry A.Y."/>
            <person name="Boore J.L."/>
            <person name="Simakov O."/>
            <person name="Marletaz F."/>
            <person name="Cho S.-J."/>
            <person name="Edsinger-Gonzales E."/>
            <person name="Havlak P."/>
            <person name="Kuo D.-H."/>
            <person name="Larsson T."/>
            <person name="Lv J."/>
            <person name="Arendt D."/>
            <person name="Savage R."/>
            <person name="Osoegawa K."/>
            <person name="de Jong P."/>
            <person name="Lindberg D.R."/>
            <person name="Seaver E.C."/>
            <person name="Weisblat D.A."/>
            <person name="Putnam N.H."/>
            <person name="Grigoriev I.V."/>
            <person name="Rokhsar D.S."/>
        </authorList>
    </citation>
    <scope>NUCLEOTIDE SEQUENCE</scope>
</reference>
<evidence type="ECO:0000256" key="7">
    <source>
        <dbReference type="ARBA" id="ARBA00029456"/>
    </source>
</evidence>
<keyword evidence="5" id="KW-0677">Repeat</keyword>
<dbReference type="HOGENOM" id="CLU_009244_2_0_1"/>
<keyword evidence="6" id="KW-0282">Flagellum</keyword>
<dbReference type="Gene3D" id="2.130.10.10">
    <property type="entry name" value="YVTN repeat-like/Quinoprotein amine dehydrogenase"/>
    <property type="match status" value="3"/>
</dbReference>
<dbReference type="Pfam" id="PF00400">
    <property type="entry name" value="WD40"/>
    <property type="match status" value="3"/>
</dbReference>
<name>T1FBH0_HELRO</name>
<proteinExistence type="inferred from homology"/>
<reference evidence="12 14" key="2">
    <citation type="journal article" date="2013" name="Nature">
        <title>Insights into bilaterian evolution from three spiralian genomes.</title>
        <authorList>
            <person name="Simakov O."/>
            <person name="Marletaz F."/>
            <person name="Cho S.J."/>
            <person name="Edsinger-Gonzales E."/>
            <person name="Havlak P."/>
            <person name="Hellsten U."/>
            <person name="Kuo D.H."/>
            <person name="Larsson T."/>
            <person name="Lv J."/>
            <person name="Arendt D."/>
            <person name="Savage R."/>
            <person name="Osoegawa K."/>
            <person name="de Jong P."/>
            <person name="Grimwood J."/>
            <person name="Chapman J.A."/>
            <person name="Shapiro H."/>
            <person name="Aerts A."/>
            <person name="Otillar R.P."/>
            <person name="Terry A.Y."/>
            <person name="Boore J.L."/>
            <person name="Grigoriev I.V."/>
            <person name="Lindberg D.R."/>
            <person name="Seaver E.C."/>
            <person name="Weisblat D.A."/>
            <person name="Putnam N.H."/>
            <person name="Rokhsar D.S."/>
        </authorList>
    </citation>
    <scope>NUCLEOTIDE SEQUENCE</scope>
</reference>
<dbReference type="InterPro" id="IPR036322">
    <property type="entry name" value="WD40_repeat_dom_sf"/>
</dbReference>
<dbReference type="PANTHER" id="PTHR13720:SF14">
    <property type="entry name" value="CILIA- AND FLAGELLA-ASSOCIATED PROTEIN 52"/>
    <property type="match status" value="1"/>
</dbReference>
<evidence type="ECO:0000313" key="14">
    <source>
        <dbReference type="Proteomes" id="UP000015101"/>
    </source>
</evidence>
<protein>
    <recommendedName>
        <fullName evidence="8">Cilia- and flagella-associated protein 52</fullName>
    </recommendedName>
</protein>
<dbReference type="KEGG" id="hro:HELRODRAFT_177298"/>
<keyword evidence="6" id="KW-0969">Cilium</keyword>
<evidence type="ECO:0000256" key="3">
    <source>
        <dbReference type="ARBA" id="ARBA00022490"/>
    </source>
</evidence>
<comment type="similarity">
    <text evidence="7">Belongs to the CFAP52 family.</text>
</comment>
<evidence type="ECO:0000256" key="2">
    <source>
        <dbReference type="ARBA" id="ARBA00004496"/>
    </source>
</evidence>
<dbReference type="InParanoid" id="T1FBH0"/>
<sequence>MEIEKVIGFDGTIVRGLKCHPDGYHIVYAVGNMVVIEHTETRCQSFLQYNKDDCEYHKIRISCLDLSKSGIYIAVGTVNKSISQSDILIWCFADRTLYAKYSAHRIEVATLMFSCCDKYLYSIGGADDRLLICSSDELGYAGTSSGDIVIFNMNTCAHLTTVLRKTPFCCGLTQLSLNQATKEFIVGGGDGTLAREKMLEGKITSIVSRSGSTYEYFIGTDAGNVYKINFITAFKCSLAKTSHMSVVNDFCQPYGNSDLLVSGSHEQVRVWSMRECKELVRMTVPNHTCLVVHVLKDGSWSDSRIRAYYPESGQPMFLINNSYGSKVTALTATSSATGSSSSSKGGVSSSICKRVISGSNLGHVVIWNVPAICANMEFVYITDHVLLKQHRAPVTAVKIRTRNVLLEGRECCEEIDEIVSCSLDGTLILWDLSKKLPKTSIKTNHTMFKDLVFHPVCQQFVVATGSGGRLSYFDVVTTGSLMFQTDDCGVKCDINCLDVDCLGEFLVTGDDNKMVKIWRYGDGEMVFKGCGHSTPVSRVRFTPDRKNIISSGTDGSIFAWIFDPSILYPECQQKEGNKEVCGGDDGSRQLQQLQLQPAGGKLGQGDACHL</sequence>
<dbReference type="SMART" id="SM00320">
    <property type="entry name" value="WD40"/>
    <property type="match status" value="8"/>
</dbReference>
<comment type="subcellular location">
    <subcellularLocation>
        <location evidence="1">Cell projection</location>
        <location evidence="1">Cilium</location>
        <location evidence="1">Flagellum</location>
    </subcellularLocation>
    <subcellularLocation>
        <location evidence="2">Cytoplasm</location>
    </subcellularLocation>
</comment>
<dbReference type="AlphaFoldDB" id="T1FBH0"/>
<dbReference type="Proteomes" id="UP000015101">
    <property type="component" value="Unassembled WGS sequence"/>
</dbReference>
<dbReference type="PROSITE" id="PS50082">
    <property type="entry name" value="WD_REPEATS_2"/>
    <property type="match status" value="1"/>
</dbReference>
<dbReference type="PANTHER" id="PTHR13720">
    <property type="entry name" value="WD-40 REPEAT PROTEIN"/>
    <property type="match status" value="1"/>
</dbReference>
<keyword evidence="3" id="KW-0963">Cytoplasm</keyword>
<reference evidence="13" key="3">
    <citation type="submission" date="2015-06" db="UniProtKB">
        <authorList>
            <consortium name="EnsemblMetazoa"/>
        </authorList>
    </citation>
    <scope>IDENTIFICATION</scope>
</reference>
<dbReference type="eggNOG" id="KOG0266">
    <property type="taxonomic scope" value="Eukaryota"/>
</dbReference>
<dbReference type="InterPro" id="IPR015943">
    <property type="entry name" value="WD40/YVTN_repeat-like_dom_sf"/>
</dbReference>
<organism evidence="13 14">
    <name type="scientific">Helobdella robusta</name>
    <name type="common">Californian leech</name>
    <dbReference type="NCBI Taxonomy" id="6412"/>
    <lineage>
        <taxon>Eukaryota</taxon>
        <taxon>Metazoa</taxon>
        <taxon>Spiralia</taxon>
        <taxon>Lophotrochozoa</taxon>
        <taxon>Annelida</taxon>
        <taxon>Clitellata</taxon>
        <taxon>Hirudinea</taxon>
        <taxon>Rhynchobdellida</taxon>
        <taxon>Glossiphoniidae</taxon>
        <taxon>Helobdella</taxon>
    </lineage>
</organism>
<evidence type="ECO:0000256" key="6">
    <source>
        <dbReference type="ARBA" id="ARBA00022846"/>
    </source>
</evidence>
<dbReference type="GO" id="GO:0005930">
    <property type="term" value="C:axoneme"/>
    <property type="evidence" value="ECO:0007669"/>
    <property type="project" value="UniProtKB-ARBA"/>
</dbReference>
<comment type="subunit">
    <text evidence="10">Microtubule inner protein component of sperm flagellar doublet microtubules. Interacts with BRCA2. Interacts with the CCT chaperonin complex. Interacts with HSP70. Interacts with AK8. Interacts with CFAP45. Interacts with DNAI1. Interacts with IQDC.</text>
</comment>
<accession>T1FBH0</accession>
<dbReference type="OrthoDB" id="6252103at2759"/>
<evidence type="ECO:0000256" key="5">
    <source>
        <dbReference type="ARBA" id="ARBA00022737"/>
    </source>
</evidence>
<evidence type="ECO:0000256" key="10">
    <source>
        <dbReference type="ARBA" id="ARBA00047117"/>
    </source>
</evidence>
<dbReference type="EMBL" id="AMQM01006010">
    <property type="status" value="NOT_ANNOTATED_CDS"/>
    <property type="molecule type" value="Genomic_DNA"/>
</dbReference>
<feature type="repeat" description="WD" evidence="11">
    <location>
        <begin position="529"/>
        <end position="560"/>
    </location>
</feature>